<evidence type="ECO:0000313" key="1">
    <source>
        <dbReference type="EMBL" id="CAG8541423.1"/>
    </source>
</evidence>
<dbReference type="Proteomes" id="UP000789525">
    <property type="component" value="Unassembled WGS sequence"/>
</dbReference>
<sequence>MGTTKPQTNRQNNLQQARGKDGSNQHFRKRKPKGVDELPGVQKIKSSIRQTKRLLAKDNLDADVRVTTERRLKSLENDLAKAELARTEKTMAARYHKVKLSPFRRNVYQGTDTSQISRSSSLIKRLLETPLDADGEKLGKKEKKALEKELVEKRIDLNYITAKKYISLYPNSTEDGSDDGKNSAEEVPNGVNSTAETDQQRQGLRDAVKAAMESGEMSGEPELYLSDMHKITSIPVQTSTRISEHSVGPSEGTKKSKRKKGTVIEVLNTTEMDTSIANDEFFDI</sequence>
<keyword evidence="2" id="KW-1185">Reference proteome</keyword>
<name>A0ACA9LPH8_9GLOM</name>
<reference evidence="1" key="1">
    <citation type="submission" date="2021-06" db="EMBL/GenBank/DDBJ databases">
        <authorList>
            <person name="Kallberg Y."/>
            <person name="Tangrot J."/>
            <person name="Rosling A."/>
        </authorList>
    </citation>
    <scope>NUCLEOTIDE SEQUENCE</scope>
    <source>
        <strain evidence="1">CL356</strain>
    </source>
</reference>
<evidence type="ECO:0000313" key="2">
    <source>
        <dbReference type="Proteomes" id="UP000789525"/>
    </source>
</evidence>
<comment type="caution">
    <text evidence="1">The sequence shown here is derived from an EMBL/GenBank/DDBJ whole genome shotgun (WGS) entry which is preliminary data.</text>
</comment>
<accession>A0ACA9LPH8</accession>
<proteinExistence type="predicted"/>
<dbReference type="EMBL" id="CAJVPT010007425">
    <property type="protein sequence ID" value="CAG8541423.1"/>
    <property type="molecule type" value="Genomic_DNA"/>
</dbReference>
<gene>
    <name evidence="1" type="ORF">ACOLOM_LOCUS4487</name>
</gene>
<organism evidence="1 2">
    <name type="scientific">Acaulospora colombiana</name>
    <dbReference type="NCBI Taxonomy" id="27376"/>
    <lineage>
        <taxon>Eukaryota</taxon>
        <taxon>Fungi</taxon>
        <taxon>Fungi incertae sedis</taxon>
        <taxon>Mucoromycota</taxon>
        <taxon>Glomeromycotina</taxon>
        <taxon>Glomeromycetes</taxon>
        <taxon>Diversisporales</taxon>
        <taxon>Acaulosporaceae</taxon>
        <taxon>Acaulospora</taxon>
    </lineage>
</organism>
<protein>
    <submittedName>
        <fullName evidence="1">12003_t:CDS:1</fullName>
    </submittedName>
</protein>